<protein>
    <recommendedName>
        <fullName evidence="2">Putative plant transposon protein domain-containing protein</fullName>
    </recommendedName>
</protein>
<dbReference type="Proteomes" id="UP001291623">
    <property type="component" value="Unassembled WGS sequence"/>
</dbReference>
<feature type="region of interest" description="Disordered" evidence="1">
    <location>
        <begin position="1"/>
        <end position="190"/>
    </location>
</feature>
<organism evidence="3 4">
    <name type="scientific">Anisodus tanguticus</name>
    <dbReference type="NCBI Taxonomy" id="243964"/>
    <lineage>
        <taxon>Eukaryota</taxon>
        <taxon>Viridiplantae</taxon>
        <taxon>Streptophyta</taxon>
        <taxon>Embryophyta</taxon>
        <taxon>Tracheophyta</taxon>
        <taxon>Spermatophyta</taxon>
        <taxon>Magnoliopsida</taxon>
        <taxon>eudicotyledons</taxon>
        <taxon>Gunneridae</taxon>
        <taxon>Pentapetalae</taxon>
        <taxon>asterids</taxon>
        <taxon>lamiids</taxon>
        <taxon>Solanales</taxon>
        <taxon>Solanaceae</taxon>
        <taxon>Solanoideae</taxon>
        <taxon>Hyoscyameae</taxon>
        <taxon>Anisodus</taxon>
    </lineage>
</organism>
<feature type="compositionally biased region" description="Basic residues" evidence="1">
    <location>
        <begin position="114"/>
        <end position="126"/>
    </location>
</feature>
<evidence type="ECO:0000256" key="1">
    <source>
        <dbReference type="SAM" id="MobiDB-lite"/>
    </source>
</evidence>
<evidence type="ECO:0000313" key="3">
    <source>
        <dbReference type="EMBL" id="KAK4359889.1"/>
    </source>
</evidence>
<comment type="caution">
    <text evidence="3">The sequence shown here is derived from an EMBL/GenBank/DDBJ whole genome shotgun (WGS) entry which is preliminary data.</text>
</comment>
<dbReference type="AlphaFoldDB" id="A0AAE1VFW4"/>
<feature type="compositionally biased region" description="Basic residues" evidence="1">
    <location>
        <begin position="145"/>
        <end position="160"/>
    </location>
</feature>
<dbReference type="InterPro" id="IPR046796">
    <property type="entry name" value="Transposase_32_dom"/>
</dbReference>
<accession>A0AAE1VFW4</accession>
<feature type="compositionally biased region" description="Basic and acidic residues" evidence="1">
    <location>
        <begin position="74"/>
        <end position="100"/>
    </location>
</feature>
<feature type="domain" description="Putative plant transposon protein" evidence="2">
    <location>
        <begin position="245"/>
        <end position="418"/>
    </location>
</feature>
<dbReference type="EMBL" id="JAVYJV010000011">
    <property type="protein sequence ID" value="KAK4359889.1"/>
    <property type="molecule type" value="Genomic_DNA"/>
</dbReference>
<proteinExistence type="predicted"/>
<dbReference type="Pfam" id="PF20167">
    <property type="entry name" value="Transposase_32"/>
    <property type="match status" value="1"/>
</dbReference>
<evidence type="ECO:0000313" key="4">
    <source>
        <dbReference type="Proteomes" id="UP001291623"/>
    </source>
</evidence>
<gene>
    <name evidence="3" type="ORF">RND71_022118</name>
</gene>
<sequence>MATSSKSSKHKRGNAGTQPPKKPTGKATKGDEQAKKRKRTVKEKSRPTSKLVDESEHEEEEAQGVTKKPTGKATKGDEQAKKWRRTVKEKSRPTSKLVDEFEHEGEEAQGVTKKLNRGAAKTRSRAQKPPSRGVVIREPGAQATHTRRKKKNEPKGKGKQRASPEPESESESDSNFEITDANMSDEDEGEPVERAEWEAKFVSAKAYRAYNQILKPKAHMPERPIFGEPLSKKYEDFWKSLLEVQKWGPILRGHGKANLSIVREFYANWRHTRGRTVRVRGIDIEISAQALNRYLEVPDANTEMYKSMCSNPDYSRIQEILCPGRSDATWKSGNTPHHSLAKEFMCSLARVVLNLICNRLMPCQHKTHVPRYRVLLLYALMESVPINLGEIMYEQMQRTRMSSNLALFFANTLSAYLTYIGVAWDDEKDDIEELEYPEIYDITTVRRSSSDRTSNFTTQQLFAQVQEEIRETKAELSATRGELIQIHATQAEQTTMIREMILLIRAFVGHADLDILPILARDPTEPSSSAPPDSPRNTQ</sequence>
<evidence type="ECO:0000259" key="2">
    <source>
        <dbReference type="Pfam" id="PF20167"/>
    </source>
</evidence>
<name>A0AAE1VFW4_9SOLA</name>
<keyword evidence="4" id="KW-1185">Reference proteome</keyword>
<reference evidence="3" key="1">
    <citation type="submission" date="2023-12" db="EMBL/GenBank/DDBJ databases">
        <title>Genome assembly of Anisodus tanguticus.</title>
        <authorList>
            <person name="Wang Y.-J."/>
        </authorList>
    </citation>
    <scope>NUCLEOTIDE SEQUENCE</scope>
    <source>
        <strain evidence="3">KB-2021</strain>
        <tissue evidence="3">Leaf</tissue>
    </source>
</reference>
<feature type="compositionally biased region" description="Basic and acidic residues" evidence="1">
    <location>
        <begin position="42"/>
        <end position="54"/>
    </location>
</feature>